<keyword evidence="4 5" id="KW-0238">DNA-binding</keyword>
<dbReference type="PANTHER" id="PTHR46927:SF3">
    <property type="entry name" value="THAP-TYPE DOMAIN-CONTAINING PROTEIN"/>
    <property type="match status" value="1"/>
</dbReference>
<evidence type="ECO:0000256" key="6">
    <source>
        <dbReference type="SAM" id="MobiDB-lite"/>
    </source>
</evidence>
<dbReference type="SMART" id="SM00692">
    <property type="entry name" value="DM3"/>
    <property type="match status" value="1"/>
</dbReference>
<feature type="region of interest" description="Disordered" evidence="6">
    <location>
        <begin position="87"/>
        <end position="115"/>
    </location>
</feature>
<name>A0A8K0CZ31_IGNLU</name>
<proteinExistence type="predicted"/>
<dbReference type="Gene3D" id="6.20.210.20">
    <property type="entry name" value="THAP domain"/>
    <property type="match status" value="1"/>
</dbReference>
<feature type="compositionally biased region" description="Polar residues" evidence="6">
    <location>
        <begin position="91"/>
        <end position="103"/>
    </location>
</feature>
<protein>
    <recommendedName>
        <fullName evidence="7">THAP-type domain-containing protein</fullName>
    </recommendedName>
</protein>
<dbReference type="PANTHER" id="PTHR46927">
    <property type="entry name" value="AGAP005574-PA"/>
    <property type="match status" value="1"/>
</dbReference>
<dbReference type="PROSITE" id="PS50950">
    <property type="entry name" value="ZF_THAP"/>
    <property type="match status" value="1"/>
</dbReference>
<evidence type="ECO:0000256" key="4">
    <source>
        <dbReference type="ARBA" id="ARBA00023125"/>
    </source>
</evidence>
<keyword evidence="1" id="KW-0479">Metal-binding</keyword>
<dbReference type="InterPro" id="IPR052224">
    <property type="entry name" value="THAP_domain_protein"/>
</dbReference>
<keyword evidence="2 5" id="KW-0863">Zinc-finger</keyword>
<evidence type="ECO:0000256" key="3">
    <source>
        <dbReference type="ARBA" id="ARBA00022833"/>
    </source>
</evidence>
<evidence type="ECO:0000259" key="7">
    <source>
        <dbReference type="PROSITE" id="PS50950"/>
    </source>
</evidence>
<dbReference type="Proteomes" id="UP000801492">
    <property type="component" value="Unassembled WGS sequence"/>
</dbReference>
<dbReference type="GO" id="GO:0008270">
    <property type="term" value="F:zinc ion binding"/>
    <property type="evidence" value="ECO:0007669"/>
    <property type="project" value="UniProtKB-KW"/>
</dbReference>
<keyword evidence="3" id="KW-0862">Zinc</keyword>
<dbReference type="OrthoDB" id="6743929at2759"/>
<dbReference type="EMBL" id="VTPC01007391">
    <property type="protein sequence ID" value="KAF2894056.1"/>
    <property type="molecule type" value="Genomic_DNA"/>
</dbReference>
<dbReference type="GO" id="GO:0003677">
    <property type="term" value="F:DNA binding"/>
    <property type="evidence" value="ECO:0007669"/>
    <property type="project" value="UniProtKB-UniRule"/>
</dbReference>
<evidence type="ECO:0000313" key="8">
    <source>
        <dbReference type="EMBL" id="KAF2894056.1"/>
    </source>
</evidence>
<dbReference type="SUPFAM" id="SSF57716">
    <property type="entry name" value="Glucocorticoid receptor-like (DNA-binding domain)"/>
    <property type="match status" value="1"/>
</dbReference>
<sequence length="257" mass="29846">MPKKCFVPKCKSGYKTCKEKVSLFRVPDNESLLQQWQTAIGREDRIISRKDHVCEKHFQEDDIIRYWIYRDIKDKLKTPRLKKNAVPSIFPPNNNTSTENANLANPEKPAKKRKSRKKPIVEQVLLDTEIEYYETVDILQETNLFNKLWNNEIVLTVPSFSWALHKVENCDSRTIIVSDVIITNGAPYYQKQIVMNDDYSVSIIIGESIISQQDQIKYFGNPVELHALEDLNILINTLHLLNLNSDANETAYCEMLN</sequence>
<reference evidence="8" key="1">
    <citation type="submission" date="2019-08" db="EMBL/GenBank/DDBJ databases">
        <title>The genome of the North American firefly Photinus pyralis.</title>
        <authorList>
            <consortium name="Photinus pyralis genome working group"/>
            <person name="Fallon T.R."/>
            <person name="Sander Lower S.E."/>
            <person name="Weng J.-K."/>
        </authorList>
    </citation>
    <scope>NUCLEOTIDE SEQUENCE</scope>
    <source>
        <strain evidence="8">TRF0915ILg1</strain>
        <tissue evidence="8">Whole body</tissue>
    </source>
</reference>
<organism evidence="8 9">
    <name type="scientific">Ignelater luminosus</name>
    <name type="common">Cucubano</name>
    <name type="synonym">Pyrophorus luminosus</name>
    <dbReference type="NCBI Taxonomy" id="2038154"/>
    <lineage>
        <taxon>Eukaryota</taxon>
        <taxon>Metazoa</taxon>
        <taxon>Ecdysozoa</taxon>
        <taxon>Arthropoda</taxon>
        <taxon>Hexapoda</taxon>
        <taxon>Insecta</taxon>
        <taxon>Pterygota</taxon>
        <taxon>Neoptera</taxon>
        <taxon>Endopterygota</taxon>
        <taxon>Coleoptera</taxon>
        <taxon>Polyphaga</taxon>
        <taxon>Elateriformia</taxon>
        <taxon>Elateroidea</taxon>
        <taxon>Elateridae</taxon>
        <taxon>Agrypninae</taxon>
        <taxon>Pyrophorini</taxon>
        <taxon>Ignelater</taxon>
    </lineage>
</organism>
<dbReference type="InterPro" id="IPR006612">
    <property type="entry name" value="THAP_Znf"/>
</dbReference>
<gene>
    <name evidence="8" type="ORF">ILUMI_12117</name>
</gene>
<dbReference type="InterPro" id="IPR038441">
    <property type="entry name" value="THAP_Znf_sf"/>
</dbReference>
<comment type="caution">
    <text evidence="8">The sequence shown here is derived from an EMBL/GenBank/DDBJ whole genome shotgun (WGS) entry which is preliminary data.</text>
</comment>
<accession>A0A8K0CZ31</accession>
<dbReference type="AlphaFoldDB" id="A0A8K0CZ31"/>
<feature type="domain" description="THAP-type" evidence="7">
    <location>
        <begin position="1"/>
        <end position="90"/>
    </location>
</feature>
<keyword evidence="9" id="KW-1185">Reference proteome</keyword>
<dbReference type="Pfam" id="PF05485">
    <property type="entry name" value="THAP"/>
    <property type="match status" value="1"/>
</dbReference>
<dbReference type="SMART" id="SM00980">
    <property type="entry name" value="THAP"/>
    <property type="match status" value="1"/>
</dbReference>
<evidence type="ECO:0000256" key="1">
    <source>
        <dbReference type="ARBA" id="ARBA00022723"/>
    </source>
</evidence>
<evidence type="ECO:0000256" key="5">
    <source>
        <dbReference type="PROSITE-ProRule" id="PRU00309"/>
    </source>
</evidence>
<evidence type="ECO:0000256" key="2">
    <source>
        <dbReference type="ARBA" id="ARBA00022771"/>
    </source>
</evidence>
<evidence type="ECO:0000313" key="9">
    <source>
        <dbReference type="Proteomes" id="UP000801492"/>
    </source>
</evidence>